<dbReference type="EMBL" id="FOMW01000018">
    <property type="protein sequence ID" value="SFF10009.1"/>
    <property type="molecule type" value="Genomic_DNA"/>
</dbReference>
<name>A0A1I2FYW6_9RHOB</name>
<keyword evidence="2" id="KW-1185">Reference proteome</keyword>
<dbReference type="OrthoDB" id="8478628at2"/>
<sequence>MLVTKVQSTTTMAQKQRDNGYVAIAQVEAYWEALRGDRLLPKRSDIDPRGIEQALANAFILERVAPGHARLRVAGSHLSELLDMEVRGMSVTAFLENDARTQVAQALEDIFQTPCSMMLDLVSKGGDGTPEIEGRMLILPLLSDLGDASRALGCFVTKGDIGIAPRRFDIRKMQLTPVKHPREVLNLAPEKEALQREPSHAVLTRGFEAPRADFAAQETKSRSPYLRLVKSDD</sequence>
<reference evidence="1 2" key="1">
    <citation type="submission" date="2016-10" db="EMBL/GenBank/DDBJ databases">
        <authorList>
            <person name="de Groot N.N."/>
        </authorList>
    </citation>
    <scope>NUCLEOTIDE SEQUENCE [LARGE SCALE GENOMIC DNA]</scope>
    <source>
        <strain evidence="1 2">DSM 11443</strain>
    </source>
</reference>
<dbReference type="Pfam" id="PF07310">
    <property type="entry name" value="PAS_5"/>
    <property type="match status" value="1"/>
</dbReference>
<organism evidence="1 2">
    <name type="scientific">Sulfitobacter brevis</name>
    <dbReference type="NCBI Taxonomy" id="74348"/>
    <lineage>
        <taxon>Bacteria</taxon>
        <taxon>Pseudomonadati</taxon>
        <taxon>Pseudomonadota</taxon>
        <taxon>Alphaproteobacteria</taxon>
        <taxon>Rhodobacterales</taxon>
        <taxon>Roseobacteraceae</taxon>
        <taxon>Sulfitobacter</taxon>
    </lineage>
</organism>
<dbReference type="Proteomes" id="UP000198977">
    <property type="component" value="Unassembled WGS sequence"/>
</dbReference>
<dbReference type="STRING" id="74348.SAMN04488523_11830"/>
<dbReference type="AlphaFoldDB" id="A0A1I2FYW6"/>
<gene>
    <name evidence="1" type="ORF">SAMN04488523_11830</name>
</gene>
<evidence type="ECO:0000313" key="1">
    <source>
        <dbReference type="EMBL" id="SFF10009.1"/>
    </source>
</evidence>
<proteinExistence type="predicted"/>
<accession>A0A1I2FYW6</accession>
<evidence type="ECO:0000313" key="2">
    <source>
        <dbReference type="Proteomes" id="UP000198977"/>
    </source>
</evidence>
<protein>
    <submittedName>
        <fullName evidence="1">PAS domain-containing protein</fullName>
    </submittedName>
</protein>
<dbReference type="RefSeq" id="WP_093925247.1">
    <property type="nucleotide sequence ID" value="NZ_FOMW01000018.1"/>
</dbReference>
<dbReference type="InterPro" id="IPR009922">
    <property type="entry name" value="DUF1457"/>
</dbReference>